<dbReference type="InterPro" id="IPR045063">
    <property type="entry name" value="Dynamin_N"/>
</dbReference>
<dbReference type="GO" id="GO:0016020">
    <property type="term" value="C:membrane"/>
    <property type="evidence" value="ECO:0007669"/>
    <property type="project" value="TreeGrafter"/>
</dbReference>
<dbReference type="Pfam" id="PF00350">
    <property type="entry name" value="Dynamin_N"/>
    <property type="match status" value="1"/>
</dbReference>
<dbReference type="InterPro" id="IPR001401">
    <property type="entry name" value="Dynamin_GTPase"/>
</dbReference>
<dbReference type="GO" id="GO:0005874">
    <property type="term" value="C:microtubule"/>
    <property type="evidence" value="ECO:0007669"/>
    <property type="project" value="TreeGrafter"/>
</dbReference>
<dbReference type="SMART" id="SM00053">
    <property type="entry name" value="DYNc"/>
    <property type="match status" value="1"/>
</dbReference>
<reference evidence="2" key="1">
    <citation type="submission" date="2021-02" db="EMBL/GenBank/DDBJ databases">
        <authorList>
            <person name="Nowell W R."/>
        </authorList>
    </citation>
    <scope>NUCLEOTIDE SEQUENCE</scope>
</reference>
<dbReference type="InterPro" id="IPR027417">
    <property type="entry name" value="P-loop_NTPase"/>
</dbReference>
<dbReference type="PANTHER" id="PTHR11566">
    <property type="entry name" value="DYNAMIN"/>
    <property type="match status" value="1"/>
</dbReference>
<dbReference type="EMBL" id="CAJOBD010000490">
    <property type="protein sequence ID" value="CAF3677554.1"/>
    <property type="molecule type" value="Genomic_DNA"/>
</dbReference>
<evidence type="ECO:0000313" key="3">
    <source>
        <dbReference type="Proteomes" id="UP000663836"/>
    </source>
</evidence>
<dbReference type="SUPFAM" id="SSF52540">
    <property type="entry name" value="P-loop containing nucleoside triphosphate hydrolases"/>
    <property type="match status" value="1"/>
</dbReference>
<organism evidence="2 3">
    <name type="scientific">Rotaria sordida</name>
    <dbReference type="NCBI Taxonomy" id="392033"/>
    <lineage>
        <taxon>Eukaryota</taxon>
        <taxon>Metazoa</taxon>
        <taxon>Spiralia</taxon>
        <taxon>Gnathifera</taxon>
        <taxon>Rotifera</taxon>
        <taxon>Eurotatoria</taxon>
        <taxon>Bdelloidea</taxon>
        <taxon>Philodinida</taxon>
        <taxon>Philodinidae</taxon>
        <taxon>Rotaria</taxon>
    </lineage>
</organism>
<dbReference type="InterPro" id="IPR030381">
    <property type="entry name" value="G_DYNAMIN_dom"/>
</dbReference>
<dbReference type="Gene3D" id="3.40.50.300">
    <property type="entry name" value="P-loop containing nucleotide triphosphate hydrolases"/>
    <property type="match status" value="1"/>
</dbReference>
<dbReference type="PROSITE" id="PS51718">
    <property type="entry name" value="G_DYNAMIN_2"/>
    <property type="match status" value="1"/>
</dbReference>
<dbReference type="InterPro" id="IPR022812">
    <property type="entry name" value="Dynamin"/>
</dbReference>
<dbReference type="Proteomes" id="UP000663836">
    <property type="component" value="Unassembled WGS sequence"/>
</dbReference>
<dbReference type="GO" id="GO:0005525">
    <property type="term" value="F:GTP binding"/>
    <property type="evidence" value="ECO:0007669"/>
    <property type="project" value="InterPro"/>
</dbReference>
<dbReference type="GO" id="GO:0005737">
    <property type="term" value="C:cytoplasm"/>
    <property type="evidence" value="ECO:0007669"/>
    <property type="project" value="TreeGrafter"/>
</dbReference>
<evidence type="ECO:0000259" key="1">
    <source>
        <dbReference type="PROSITE" id="PS51718"/>
    </source>
</evidence>
<dbReference type="GO" id="GO:0003924">
    <property type="term" value="F:GTPase activity"/>
    <property type="evidence" value="ECO:0007669"/>
    <property type="project" value="InterPro"/>
</dbReference>
<gene>
    <name evidence="2" type="ORF">JBS370_LOCUS7974</name>
</gene>
<protein>
    <recommendedName>
        <fullName evidence="1">Dynamin-type G domain-containing protein</fullName>
    </recommendedName>
</protein>
<feature type="domain" description="Dynamin-type G" evidence="1">
    <location>
        <begin position="29"/>
        <end position="144"/>
    </location>
</feature>
<evidence type="ECO:0000313" key="2">
    <source>
        <dbReference type="EMBL" id="CAF3677554.1"/>
    </source>
</evidence>
<proteinExistence type="predicted"/>
<accession>A0A818TH48</accession>
<sequence length="144" mass="16178">MLTNELNTPESRRLLKVVDEMREILHYEKISLPHIVVVGDQSVGKSSVLEALSGVQLPRAQNICTRCPLELRLKNISSTETEYATIRCEGMSEIKINNFLEIMDKITDCTVQLAGANMNVSSKPIYLTVYKKDIQADLTLIDLP</sequence>
<comment type="caution">
    <text evidence="2">The sequence shown here is derived from an EMBL/GenBank/DDBJ whole genome shotgun (WGS) entry which is preliminary data.</text>
</comment>
<name>A0A818TH48_9BILA</name>
<dbReference type="GO" id="GO:0008017">
    <property type="term" value="F:microtubule binding"/>
    <property type="evidence" value="ECO:0007669"/>
    <property type="project" value="TreeGrafter"/>
</dbReference>
<dbReference type="AlphaFoldDB" id="A0A818TH48"/>
<feature type="non-terminal residue" evidence="2">
    <location>
        <position position="1"/>
    </location>
</feature>
<dbReference type="PRINTS" id="PR00195">
    <property type="entry name" value="DYNAMIN"/>
</dbReference>